<dbReference type="PANTHER" id="PTHR31792">
    <property type="entry name" value="VACUOLAR ATPASE ASSEMBLY INTEGRAL MEMBRANE PROTEIN VMA21"/>
    <property type="match status" value="1"/>
</dbReference>
<dbReference type="AlphaFoldDB" id="A0AA88Y7R9"/>
<dbReference type="Pfam" id="PF09446">
    <property type="entry name" value="VMA21"/>
    <property type="match status" value="1"/>
</dbReference>
<evidence type="ECO:0000256" key="6">
    <source>
        <dbReference type="SAM" id="Phobius"/>
    </source>
</evidence>
<keyword evidence="1 6" id="KW-0812">Transmembrane</keyword>
<keyword evidence="2" id="KW-0256">Endoplasmic reticulum</keyword>
<evidence type="ECO:0000313" key="8">
    <source>
        <dbReference type="Proteomes" id="UP001186944"/>
    </source>
</evidence>
<evidence type="ECO:0000313" key="7">
    <source>
        <dbReference type="EMBL" id="KAK3099627.1"/>
    </source>
</evidence>
<name>A0AA88Y7R9_PINIB</name>
<comment type="caution">
    <text evidence="7">The sequence shown here is derived from an EMBL/GenBank/DDBJ whole genome shotgun (WGS) entry which is preliminary data.</text>
</comment>
<sequence length="97" mass="11074">IFDVSPYRMMGNDEAQNNSVMKTMILFSFAMLFLPIFLYFFSKSMFFEGVMGMSSQNSYFYAAFVAIGTVHIILGLFVYKAFTEGTSTSRTTEFKVD</sequence>
<organism evidence="7 8">
    <name type="scientific">Pinctada imbricata</name>
    <name type="common">Atlantic pearl-oyster</name>
    <name type="synonym">Pinctada martensii</name>
    <dbReference type="NCBI Taxonomy" id="66713"/>
    <lineage>
        <taxon>Eukaryota</taxon>
        <taxon>Metazoa</taxon>
        <taxon>Spiralia</taxon>
        <taxon>Lophotrochozoa</taxon>
        <taxon>Mollusca</taxon>
        <taxon>Bivalvia</taxon>
        <taxon>Autobranchia</taxon>
        <taxon>Pteriomorphia</taxon>
        <taxon>Pterioida</taxon>
        <taxon>Pterioidea</taxon>
        <taxon>Pteriidae</taxon>
        <taxon>Pinctada</taxon>
    </lineage>
</organism>
<reference evidence="7" key="1">
    <citation type="submission" date="2019-08" db="EMBL/GenBank/DDBJ databases">
        <title>The improved chromosome-level genome for the pearl oyster Pinctada fucata martensii using PacBio sequencing and Hi-C.</title>
        <authorList>
            <person name="Zheng Z."/>
        </authorList>
    </citation>
    <scope>NUCLEOTIDE SEQUENCE</scope>
    <source>
        <strain evidence="7">ZZ-2019</strain>
        <tissue evidence="7">Adductor muscle</tissue>
    </source>
</reference>
<dbReference type="GO" id="GO:0005789">
    <property type="term" value="C:endoplasmic reticulum membrane"/>
    <property type="evidence" value="ECO:0007669"/>
    <property type="project" value="TreeGrafter"/>
</dbReference>
<keyword evidence="8" id="KW-1185">Reference proteome</keyword>
<dbReference type="GO" id="GO:0031410">
    <property type="term" value="C:cytoplasmic vesicle"/>
    <property type="evidence" value="ECO:0007669"/>
    <property type="project" value="UniProtKB-KW"/>
</dbReference>
<evidence type="ECO:0000256" key="1">
    <source>
        <dbReference type="ARBA" id="ARBA00022692"/>
    </source>
</evidence>
<keyword evidence="5" id="KW-0968">Cytoplasmic vesicle</keyword>
<accession>A0AA88Y7R9</accession>
<dbReference type="Proteomes" id="UP001186944">
    <property type="component" value="Unassembled WGS sequence"/>
</dbReference>
<feature type="transmembrane region" description="Helical" evidence="6">
    <location>
        <begin position="61"/>
        <end position="82"/>
    </location>
</feature>
<dbReference type="GO" id="GO:0070072">
    <property type="term" value="P:vacuolar proton-transporting V-type ATPase complex assembly"/>
    <property type="evidence" value="ECO:0007669"/>
    <property type="project" value="InterPro"/>
</dbReference>
<evidence type="ECO:0000256" key="4">
    <source>
        <dbReference type="ARBA" id="ARBA00023136"/>
    </source>
</evidence>
<protein>
    <recommendedName>
        <fullName evidence="9">Vacuolar ATPase assembly integral membrane protein VMA21</fullName>
    </recommendedName>
</protein>
<dbReference type="InterPro" id="IPR019013">
    <property type="entry name" value="Vma21"/>
</dbReference>
<evidence type="ECO:0000256" key="5">
    <source>
        <dbReference type="ARBA" id="ARBA00023329"/>
    </source>
</evidence>
<gene>
    <name evidence="7" type="ORF">FSP39_007190</name>
</gene>
<keyword evidence="4 6" id="KW-0472">Membrane</keyword>
<evidence type="ECO:0008006" key="9">
    <source>
        <dbReference type="Google" id="ProtNLM"/>
    </source>
</evidence>
<feature type="transmembrane region" description="Helical" evidence="6">
    <location>
        <begin position="20"/>
        <end position="41"/>
    </location>
</feature>
<keyword evidence="3 6" id="KW-1133">Transmembrane helix</keyword>
<feature type="non-terminal residue" evidence="7">
    <location>
        <position position="1"/>
    </location>
</feature>
<dbReference type="EMBL" id="VSWD01000006">
    <property type="protein sequence ID" value="KAK3099627.1"/>
    <property type="molecule type" value="Genomic_DNA"/>
</dbReference>
<evidence type="ECO:0000256" key="3">
    <source>
        <dbReference type="ARBA" id="ARBA00022989"/>
    </source>
</evidence>
<dbReference type="PANTHER" id="PTHR31792:SF3">
    <property type="entry name" value="VACUOLAR ATPASE ASSEMBLY INTEGRAL MEMBRANE PROTEIN VMA21"/>
    <property type="match status" value="1"/>
</dbReference>
<evidence type="ECO:0000256" key="2">
    <source>
        <dbReference type="ARBA" id="ARBA00022824"/>
    </source>
</evidence>
<proteinExistence type="predicted"/>